<dbReference type="InterPro" id="IPR013099">
    <property type="entry name" value="K_chnl_dom"/>
</dbReference>
<evidence type="ECO:0000313" key="5">
    <source>
        <dbReference type="Proteomes" id="UP000785679"/>
    </source>
</evidence>
<keyword evidence="2" id="KW-0472">Membrane</keyword>
<feature type="transmembrane region" description="Helical" evidence="2">
    <location>
        <begin position="147"/>
        <end position="171"/>
    </location>
</feature>
<feature type="compositionally biased region" description="Polar residues" evidence="1">
    <location>
        <begin position="465"/>
        <end position="484"/>
    </location>
</feature>
<dbReference type="AlphaFoldDB" id="A0A8J8T6Y8"/>
<evidence type="ECO:0000256" key="2">
    <source>
        <dbReference type="SAM" id="Phobius"/>
    </source>
</evidence>
<sequence length="490" mass="56589">MLSIRDSAKGLLVEKLQEKLLRNDRICLATSILGVICAVFASELYFWRNPSSGKDWDEDNGTINFMRVIVSLSTVVSIILIVRHYRIELAFLKAKQIIRSSQTIRSTGQWKYLLLEIIVNAIHSPPGINIIFYTVQDDVEVPYTLDSVLTILVLGRLYLLVRVFLMGSFWANERASRTARLICNTDGGFFFVLKCELRERPFTIIIMTNIIIIFAFGYAQRAAELPYQEQSGNGQDWMYMWNSMWGMVISITLVGYGDFVPVTHLGRVVIFLSVILGNIVLALTVVSLSNIQEFSPQQRKAFEQINQEVGHYQLYKKAIEFIRRAFKYRLYIKKNLKPKSGQVRKLLIAYRRSAIDFSRHRQSMNSLEQNIPQESLLVKLSQQMTSEFDKILLDSRGIKRTMIKLEEADRNQSQIDSLVEKILTTSNQLNHKIDIYKEQIKDAKKAEAEKKRAQRYKELQKRQQNDSVQGNNQNRPPGSLTQEQLKALKF</sequence>
<dbReference type="Pfam" id="PF03530">
    <property type="entry name" value="SK_channel"/>
    <property type="match status" value="1"/>
</dbReference>
<keyword evidence="5" id="KW-1185">Reference proteome</keyword>
<feature type="compositionally biased region" description="Basic and acidic residues" evidence="1">
    <location>
        <begin position="446"/>
        <end position="464"/>
    </location>
</feature>
<dbReference type="GO" id="GO:0016286">
    <property type="term" value="F:small conductance calcium-activated potassium channel activity"/>
    <property type="evidence" value="ECO:0007669"/>
    <property type="project" value="InterPro"/>
</dbReference>
<accession>A0A8J8T6Y8</accession>
<organism evidence="4 5">
    <name type="scientific">Halteria grandinella</name>
    <dbReference type="NCBI Taxonomy" id="5974"/>
    <lineage>
        <taxon>Eukaryota</taxon>
        <taxon>Sar</taxon>
        <taxon>Alveolata</taxon>
        <taxon>Ciliophora</taxon>
        <taxon>Intramacronucleata</taxon>
        <taxon>Spirotrichea</taxon>
        <taxon>Stichotrichia</taxon>
        <taxon>Sporadotrichida</taxon>
        <taxon>Halteriidae</taxon>
        <taxon>Halteria</taxon>
    </lineage>
</organism>
<dbReference type="GO" id="GO:0016020">
    <property type="term" value="C:membrane"/>
    <property type="evidence" value="ECO:0007669"/>
    <property type="project" value="InterPro"/>
</dbReference>
<feature type="transmembrane region" description="Helical" evidence="2">
    <location>
        <begin position="268"/>
        <end position="288"/>
    </location>
</feature>
<dbReference type="Gene3D" id="1.10.287.70">
    <property type="match status" value="1"/>
</dbReference>
<keyword evidence="2" id="KW-0812">Transmembrane</keyword>
<dbReference type="InterPro" id="IPR015449">
    <property type="entry name" value="K_chnl_Ca-activ_SK"/>
</dbReference>
<feature type="transmembrane region" description="Helical" evidence="2">
    <location>
        <begin position="26"/>
        <end position="45"/>
    </location>
</feature>
<dbReference type="Pfam" id="PF07885">
    <property type="entry name" value="Ion_trans_2"/>
    <property type="match status" value="1"/>
</dbReference>
<dbReference type="OrthoDB" id="6128189at2759"/>
<feature type="transmembrane region" description="Helical" evidence="2">
    <location>
        <begin position="202"/>
        <end position="219"/>
    </location>
</feature>
<feature type="transmembrane region" description="Helical" evidence="2">
    <location>
        <begin position="112"/>
        <end position="135"/>
    </location>
</feature>
<feature type="domain" description="Potassium channel" evidence="3">
    <location>
        <begin position="220"/>
        <end position="288"/>
    </location>
</feature>
<dbReference type="PANTHER" id="PTHR10153">
    <property type="entry name" value="SMALL CONDUCTANCE CALCIUM-ACTIVATED POTASSIUM CHANNEL"/>
    <property type="match status" value="1"/>
</dbReference>
<keyword evidence="2" id="KW-1133">Transmembrane helix</keyword>
<evidence type="ECO:0000259" key="3">
    <source>
        <dbReference type="Pfam" id="PF07885"/>
    </source>
</evidence>
<feature type="region of interest" description="Disordered" evidence="1">
    <location>
        <begin position="446"/>
        <end position="490"/>
    </location>
</feature>
<name>A0A8J8T6Y8_HALGN</name>
<dbReference type="Proteomes" id="UP000785679">
    <property type="component" value="Unassembled WGS sequence"/>
</dbReference>
<feature type="transmembrane region" description="Helical" evidence="2">
    <location>
        <begin position="65"/>
        <end position="85"/>
    </location>
</feature>
<dbReference type="SUPFAM" id="SSF81324">
    <property type="entry name" value="Voltage-gated potassium channels"/>
    <property type="match status" value="1"/>
</dbReference>
<gene>
    <name evidence="4" type="ORF">FGO68_gene8095</name>
</gene>
<protein>
    <recommendedName>
        <fullName evidence="3">Potassium channel domain-containing protein</fullName>
    </recommendedName>
</protein>
<evidence type="ECO:0000313" key="4">
    <source>
        <dbReference type="EMBL" id="TNV84005.1"/>
    </source>
</evidence>
<feature type="transmembrane region" description="Helical" evidence="2">
    <location>
        <begin position="239"/>
        <end position="256"/>
    </location>
</feature>
<proteinExistence type="predicted"/>
<comment type="caution">
    <text evidence="4">The sequence shown here is derived from an EMBL/GenBank/DDBJ whole genome shotgun (WGS) entry which is preliminary data.</text>
</comment>
<evidence type="ECO:0000256" key="1">
    <source>
        <dbReference type="SAM" id="MobiDB-lite"/>
    </source>
</evidence>
<reference evidence="4" key="1">
    <citation type="submission" date="2019-06" db="EMBL/GenBank/DDBJ databases">
        <authorList>
            <person name="Zheng W."/>
        </authorList>
    </citation>
    <scope>NUCLEOTIDE SEQUENCE</scope>
    <source>
        <strain evidence="4">QDHG01</strain>
    </source>
</reference>
<dbReference type="EMBL" id="RRYP01003229">
    <property type="protein sequence ID" value="TNV84005.1"/>
    <property type="molecule type" value="Genomic_DNA"/>
</dbReference>